<evidence type="ECO:0000256" key="5">
    <source>
        <dbReference type="ARBA" id="ARBA00022723"/>
    </source>
</evidence>
<evidence type="ECO:0000256" key="9">
    <source>
        <dbReference type="ARBA" id="ARBA00022840"/>
    </source>
</evidence>
<dbReference type="GO" id="GO:0005524">
    <property type="term" value="F:ATP binding"/>
    <property type="evidence" value="ECO:0007669"/>
    <property type="project" value="UniProtKB-KW"/>
</dbReference>
<dbReference type="GO" id="GO:0046104">
    <property type="term" value="P:thymidine metabolic process"/>
    <property type="evidence" value="ECO:0007669"/>
    <property type="project" value="TreeGrafter"/>
</dbReference>
<dbReference type="HAMAP" id="MF_00124">
    <property type="entry name" value="Thymidine_kinase"/>
    <property type="match status" value="1"/>
</dbReference>
<dbReference type="PANTHER" id="PTHR11441:SF0">
    <property type="entry name" value="THYMIDINE KINASE, CYTOSOLIC"/>
    <property type="match status" value="1"/>
</dbReference>
<evidence type="ECO:0000256" key="3">
    <source>
        <dbReference type="ARBA" id="ARBA00022634"/>
    </source>
</evidence>
<dbReference type="GO" id="GO:0005829">
    <property type="term" value="C:cytosol"/>
    <property type="evidence" value="ECO:0007669"/>
    <property type="project" value="TreeGrafter"/>
</dbReference>
<dbReference type="InterPro" id="IPR001267">
    <property type="entry name" value="Thymidine_kinase"/>
</dbReference>
<keyword evidence="7" id="KW-0418">Kinase</keyword>
<dbReference type="GO" id="GO:0004797">
    <property type="term" value="F:thymidine kinase activity"/>
    <property type="evidence" value="ECO:0007669"/>
    <property type="project" value="UniProtKB-EC"/>
</dbReference>
<keyword evidence="9" id="KW-0067">ATP-binding</keyword>
<evidence type="ECO:0000256" key="4">
    <source>
        <dbReference type="ARBA" id="ARBA00022679"/>
    </source>
</evidence>
<dbReference type="NCBIfam" id="NF003296">
    <property type="entry name" value="PRK04296.1-1"/>
    <property type="match status" value="1"/>
</dbReference>
<dbReference type="Gene3D" id="3.30.60.20">
    <property type="match status" value="1"/>
</dbReference>
<evidence type="ECO:0000256" key="10">
    <source>
        <dbReference type="ARBA" id="ARBA00048254"/>
    </source>
</evidence>
<keyword evidence="3" id="KW-0237">DNA synthesis</keyword>
<keyword evidence="8" id="KW-0862">Zinc</keyword>
<dbReference type="PANTHER" id="PTHR11441">
    <property type="entry name" value="THYMIDINE KINASE"/>
    <property type="match status" value="1"/>
</dbReference>
<sequence length="185" mass="20923">MTLTPKNSGWIEVICGPMFSGKTEELIRRLVRAQIAKQKVAIFKPSTDNRFEEEYIVSHNQRKIKSLQVQDTTLILDYLNKADVFGIDEAQFFDKSIVNTCKSLANLGKRVVVAGLEKDYLAKSFGSMPELLIDAEYITKVNAICMSCGDPANFSHRISTEIKQVVVGETDKYEALCRRCYIEKT</sequence>
<protein>
    <recommendedName>
        <fullName evidence="2">thymidine kinase</fullName>
        <ecNumber evidence="2">2.7.1.21</ecNumber>
    </recommendedName>
</protein>
<comment type="similarity">
    <text evidence="1">Belongs to the thymidine kinase family.</text>
</comment>
<name>A0A381SXD0_9ZZZZ</name>
<dbReference type="SUPFAM" id="SSF57716">
    <property type="entry name" value="Glucocorticoid receptor-like (DNA-binding domain)"/>
    <property type="match status" value="1"/>
</dbReference>
<dbReference type="Gene3D" id="3.40.50.300">
    <property type="entry name" value="P-loop containing nucleotide triphosphate hydrolases"/>
    <property type="match status" value="1"/>
</dbReference>
<accession>A0A381SXD0</accession>
<feature type="non-terminal residue" evidence="11">
    <location>
        <position position="185"/>
    </location>
</feature>
<dbReference type="GO" id="GO:0071897">
    <property type="term" value="P:DNA biosynthetic process"/>
    <property type="evidence" value="ECO:0007669"/>
    <property type="project" value="UniProtKB-KW"/>
</dbReference>
<dbReference type="FunFam" id="3.40.50.300:FF:000948">
    <property type="entry name" value="Thymidine kinase"/>
    <property type="match status" value="1"/>
</dbReference>
<reference evidence="11" key="1">
    <citation type="submission" date="2018-05" db="EMBL/GenBank/DDBJ databases">
        <authorList>
            <person name="Lanie J.A."/>
            <person name="Ng W.-L."/>
            <person name="Kazmierczak K.M."/>
            <person name="Andrzejewski T.M."/>
            <person name="Davidsen T.M."/>
            <person name="Wayne K.J."/>
            <person name="Tettelin H."/>
            <person name="Glass J.I."/>
            <person name="Rusch D."/>
            <person name="Podicherti R."/>
            <person name="Tsui H.-C.T."/>
            <person name="Winkler M.E."/>
        </authorList>
    </citation>
    <scope>NUCLEOTIDE SEQUENCE</scope>
</reference>
<organism evidence="11">
    <name type="scientific">marine metagenome</name>
    <dbReference type="NCBI Taxonomy" id="408172"/>
    <lineage>
        <taxon>unclassified sequences</taxon>
        <taxon>metagenomes</taxon>
        <taxon>ecological metagenomes</taxon>
    </lineage>
</organism>
<evidence type="ECO:0000256" key="2">
    <source>
        <dbReference type="ARBA" id="ARBA00012118"/>
    </source>
</evidence>
<dbReference type="InterPro" id="IPR027417">
    <property type="entry name" value="P-loop_NTPase"/>
</dbReference>
<keyword evidence="4" id="KW-0808">Transferase</keyword>
<dbReference type="PIRSF" id="PIRSF035805">
    <property type="entry name" value="TK_cell"/>
    <property type="match status" value="1"/>
</dbReference>
<evidence type="ECO:0000256" key="7">
    <source>
        <dbReference type="ARBA" id="ARBA00022777"/>
    </source>
</evidence>
<dbReference type="SUPFAM" id="SSF52540">
    <property type="entry name" value="P-loop containing nucleoside triphosphate hydrolases"/>
    <property type="match status" value="1"/>
</dbReference>
<evidence type="ECO:0000256" key="8">
    <source>
        <dbReference type="ARBA" id="ARBA00022833"/>
    </source>
</evidence>
<keyword evidence="6" id="KW-0547">Nucleotide-binding</keyword>
<dbReference type="GO" id="GO:0046872">
    <property type="term" value="F:metal ion binding"/>
    <property type="evidence" value="ECO:0007669"/>
    <property type="project" value="UniProtKB-KW"/>
</dbReference>
<dbReference type="EMBL" id="UINC01003632">
    <property type="protein sequence ID" value="SVA07998.1"/>
    <property type="molecule type" value="Genomic_DNA"/>
</dbReference>
<gene>
    <name evidence="11" type="ORF">METZ01_LOCUS60852</name>
</gene>
<evidence type="ECO:0000256" key="6">
    <source>
        <dbReference type="ARBA" id="ARBA00022741"/>
    </source>
</evidence>
<dbReference type="InterPro" id="IPR020633">
    <property type="entry name" value="Thymidine_kinase_CS"/>
</dbReference>
<dbReference type="EC" id="2.7.1.21" evidence="2"/>
<dbReference type="Pfam" id="PF00265">
    <property type="entry name" value="TK"/>
    <property type="match status" value="1"/>
</dbReference>
<proteinExistence type="inferred from homology"/>
<evidence type="ECO:0000256" key="1">
    <source>
        <dbReference type="ARBA" id="ARBA00007587"/>
    </source>
</evidence>
<keyword evidence="5" id="KW-0479">Metal-binding</keyword>
<dbReference type="AlphaFoldDB" id="A0A381SXD0"/>
<dbReference type="PROSITE" id="PS00603">
    <property type="entry name" value="TK_CELLULAR_TYPE"/>
    <property type="match status" value="1"/>
</dbReference>
<evidence type="ECO:0000313" key="11">
    <source>
        <dbReference type="EMBL" id="SVA07998.1"/>
    </source>
</evidence>
<comment type="catalytic activity">
    <reaction evidence="10">
        <text>thymidine + ATP = dTMP + ADP + H(+)</text>
        <dbReference type="Rhea" id="RHEA:19129"/>
        <dbReference type="ChEBI" id="CHEBI:15378"/>
        <dbReference type="ChEBI" id="CHEBI:17748"/>
        <dbReference type="ChEBI" id="CHEBI:30616"/>
        <dbReference type="ChEBI" id="CHEBI:63528"/>
        <dbReference type="ChEBI" id="CHEBI:456216"/>
        <dbReference type="EC" id="2.7.1.21"/>
    </reaction>
</comment>